<evidence type="ECO:0000256" key="1">
    <source>
        <dbReference type="ARBA" id="ARBA00005201"/>
    </source>
</evidence>
<evidence type="ECO:0000256" key="8">
    <source>
        <dbReference type="SAM" id="MobiDB-lite"/>
    </source>
</evidence>
<dbReference type="Gene3D" id="3.40.50.1000">
    <property type="entry name" value="HAD superfamily/HAD-like"/>
    <property type="match status" value="1"/>
</dbReference>
<protein>
    <recommendedName>
        <fullName evidence="2">riboflavin kinase</fullName>
        <ecNumber evidence="2">2.7.1.26</ecNumber>
    </recommendedName>
</protein>
<dbReference type="Proteomes" id="UP000198341">
    <property type="component" value="Chromosome 15"/>
</dbReference>
<dbReference type="NCBIfam" id="TIGR01509">
    <property type="entry name" value="HAD-SF-IA-v3"/>
    <property type="match status" value="1"/>
</dbReference>
<keyword evidence="7" id="KW-0067">ATP-binding</keyword>
<dbReference type="Gene3D" id="1.10.150.240">
    <property type="entry name" value="Putative phosphatase, domain 2"/>
    <property type="match status" value="1"/>
</dbReference>
<dbReference type="InterPro" id="IPR015865">
    <property type="entry name" value="Riboflavin_kinase_bac/euk"/>
</dbReference>
<keyword evidence="5" id="KW-0808">Transferase</keyword>
<dbReference type="OrthoDB" id="498027at2759"/>
<dbReference type="Pfam" id="PF01687">
    <property type="entry name" value="Flavokinase"/>
    <property type="match status" value="1"/>
</dbReference>
<keyword evidence="6" id="KW-0547">Nucleotide-binding</keyword>
<dbReference type="SFLD" id="SFLDS00003">
    <property type="entry name" value="Haloacid_Dehalogenase"/>
    <property type="match status" value="1"/>
</dbReference>
<feature type="domain" description="Riboflavin kinase" evidence="9">
    <location>
        <begin position="280"/>
        <end position="411"/>
    </location>
</feature>
<evidence type="ECO:0000256" key="7">
    <source>
        <dbReference type="ARBA" id="ARBA00022840"/>
    </source>
</evidence>
<dbReference type="CDD" id="cd07505">
    <property type="entry name" value="HAD_BPGM-like"/>
    <property type="match status" value="1"/>
</dbReference>
<dbReference type="SMART" id="SM00904">
    <property type="entry name" value="Flavokinase"/>
    <property type="match status" value="1"/>
</dbReference>
<dbReference type="InterPro" id="IPR006439">
    <property type="entry name" value="HAD-SF_hydro_IA"/>
</dbReference>
<dbReference type="GeneID" id="19011499"/>
<reference evidence="10 11" key="1">
    <citation type="submission" date="2011-10" db="EMBL/GenBank/DDBJ databases">
        <authorList>
            <person name="Genoscope - CEA"/>
        </authorList>
    </citation>
    <scope>NUCLEOTIDE SEQUENCE [LARGE SCALE GENOMIC DNA]</scope>
    <source>
        <strain evidence="10 11">RCC 1105</strain>
    </source>
</reference>
<dbReference type="InterPro" id="IPR023468">
    <property type="entry name" value="Riboflavin_kinase"/>
</dbReference>
<dbReference type="AlphaFoldDB" id="K8EPT1"/>
<name>K8EPT1_9CHLO</name>
<proteinExistence type="predicted"/>
<comment type="pathway">
    <text evidence="1">Cofactor biosynthesis; FMN biosynthesis; FMN from riboflavin (ATP route): step 1/1.</text>
</comment>
<dbReference type="EMBL" id="FO082264">
    <property type="protein sequence ID" value="CCO20081.1"/>
    <property type="molecule type" value="Genomic_DNA"/>
</dbReference>
<gene>
    <name evidence="10" type="ordered locus">Bathy15g01960</name>
</gene>
<evidence type="ECO:0000256" key="6">
    <source>
        <dbReference type="ARBA" id="ARBA00022741"/>
    </source>
</evidence>
<evidence type="ECO:0000259" key="9">
    <source>
        <dbReference type="SMART" id="SM00904"/>
    </source>
</evidence>
<dbReference type="PANTHER" id="PTHR22749">
    <property type="entry name" value="RIBOFLAVIN KINASE/FMN ADENYLYLTRANSFERASE"/>
    <property type="match status" value="1"/>
</dbReference>
<evidence type="ECO:0000256" key="3">
    <source>
        <dbReference type="ARBA" id="ARBA00022630"/>
    </source>
</evidence>
<sequence>MRENDENECCCVIFDLDGTLINTEAIVDEAVVSTIKTMKKSVSEREIFDAAEDCRGQRPLEASVELCEKLSLHDVVKPAELLTKCGEKLQWDGIDIPDMPGAVRLLEFLKRKKVPMALATSTSRKELEKKMKSTGRTSDDGNHRGDLLSYFDAICCGDEVAKGKPDPEIFHLAMERLGVKREDAGRCLVFEDTPHGVSAAKAAGCCCVAVPSLRREKFDMYKGADRVYHSLMDIELEDFGLPKFEDWKEVKTVEFVKEDGDASLSSQTRKYERFLKLDAFLELTGPVIRGFGRGSKMLGIPTANLDVVPLKQQIDKLAPGIYFGFAKISSGKHKSTGIHRTVMSIGYNPFFNDKRKSIEPWLLREFEEDFYDETLSVLVCAYVRAECNFTTVENLIERIRKDARVCEEALDLDLVEGLDSWKHWFEDDV</sequence>
<dbReference type="InterPro" id="IPR023198">
    <property type="entry name" value="PGP-like_dom2"/>
</dbReference>
<dbReference type="Pfam" id="PF00702">
    <property type="entry name" value="Hydrolase"/>
    <property type="match status" value="1"/>
</dbReference>
<dbReference type="Gene3D" id="2.40.30.30">
    <property type="entry name" value="Riboflavin kinase-like"/>
    <property type="match status" value="1"/>
</dbReference>
<evidence type="ECO:0000313" key="10">
    <source>
        <dbReference type="EMBL" id="CCO20081.1"/>
    </source>
</evidence>
<dbReference type="EC" id="2.7.1.26" evidence="2"/>
<dbReference type="GO" id="GO:0009398">
    <property type="term" value="P:FMN biosynthetic process"/>
    <property type="evidence" value="ECO:0007669"/>
    <property type="project" value="UniProtKB-UniPathway"/>
</dbReference>
<evidence type="ECO:0000256" key="4">
    <source>
        <dbReference type="ARBA" id="ARBA00022643"/>
    </source>
</evidence>
<evidence type="ECO:0000313" key="11">
    <source>
        <dbReference type="Proteomes" id="UP000198341"/>
    </source>
</evidence>
<dbReference type="eggNOG" id="KOG3110">
    <property type="taxonomic scope" value="Eukaryota"/>
</dbReference>
<dbReference type="SUPFAM" id="SSF56784">
    <property type="entry name" value="HAD-like"/>
    <property type="match status" value="1"/>
</dbReference>
<evidence type="ECO:0000256" key="2">
    <source>
        <dbReference type="ARBA" id="ARBA00012105"/>
    </source>
</evidence>
<dbReference type="STRING" id="41875.K8EPT1"/>
<dbReference type="KEGG" id="bpg:Bathy15g01960"/>
<keyword evidence="11" id="KW-1185">Reference proteome</keyword>
<dbReference type="InterPro" id="IPR023214">
    <property type="entry name" value="HAD_sf"/>
</dbReference>
<organism evidence="10 11">
    <name type="scientific">Bathycoccus prasinos</name>
    <dbReference type="NCBI Taxonomy" id="41875"/>
    <lineage>
        <taxon>Eukaryota</taxon>
        <taxon>Viridiplantae</taxon>
        <taxon>Chlorophyta</taxon>
        <taxon>Mamiellophyceae</taxon>
        <taxon>Mamiellales</taxon>
        <taxon>Bathycoccaceae</taxon>
        <taxon>Bathycoccus</taxon>
    </lineage>
</organism>
<dbReference type="InterPro" id="IPR023465">
    <property type="entry name" value="Riboflavin_kinase_dom_sf"/>
</dbReference>
<dbReference type="SFLD" id="SFLDG01129">
    <property type="entry name" value="C1.5:_HAD__Beta-PGM__Phosphata"/>
    <property type="match status" value="1"/>
</dbReference>
<dbReference type="eggNOG" id="KOG2914">
    <property type="taxonomic scope" value="Eukaryota"/>
</dbReference>
<keyword evidence="3" id="KW-0285">Flavoprotein</keyword>
<dbReference type="InterPro" id="IPR036412">
    <property type="entry name" value="HAD-like_sf"/>
</dbReference>
<dbReference type="GO" id="GO:0009231">
    <property type="term" value="P:riboflavin biosynthetic process"/>
    <property type="evidence" value="ECO:0007669"/>
    <property type="project" value="InterPro"/>
</dbReference>
<dbReference type="GO" id="GO:0008531">
    <property type="term" value="F:riboflavin kinase activity"/>
    <property type="evidence" value="ECO:0007669"/>
    <property type="project" value="UniProtKB-EC"/>
</dbReference>
<dbReference type="PANTHER" id="PTHR22749:SF6">
    <property type="entry name" value="RIBOFLAVIN KINASE"/>
    <property type="match status" value="1"/>
</dbReference>
<keyword evidence="4" id="KW-0288">FMN</keyword>
<feature type="region of interest" description="Disordered" evidence="8">
    <location>
        <begin position="120"/>
        <end position="140"/>
    </location>
</feature>
<evidence type="ECO:0000256" key="5">
    <source>
        <dbReference type="ARBA" id="ARBA00022679"/>
    </source>
</evidence>
<dbReference type="UniPathway" id="UPA00276">
    <property type="reaction ID" value="UER00406"/>
</dbReference>
<feature type="compositionally biased region" description="Basic and acidic residues" evidence="8">
    <location>
        <begin position="123"/>
        <end position="140"/>
    </location>
</feature>
<dbReference type="GO" id="GO:0005524">
    <property type="term" value="F:ATP binding"/>
    <property type="evidence" value="ECO:0007669"/>
    <property type="project" value="UniProtKB-KW"/>
</dbReference>
<accession>K8EPT1</accession>
<dbReference type="RefSeq" id="XP_007508995.1">
    <property type="nucleotide sequence ID" value="XM_007508933.1"/>
</dbReference>
<dbReference type="SUPFAM" id="SSF82114">
    <property type="entry name" value="Riboflavin kinase-like"/>
    <property type="match status" value="1"/>
</dbReference>